<evidence type="ECO:0000313" key="1">
    <source>
        <dbReference type="Proteomes" id="UP000694864"/>
    </source>
</evidence>
<dbReference type="Proteomes" id="UP000694864">
    <property type="component" value="Chromosome 4"/>
</dbReference>
<dbReference type="GeneID" id="104780530"/>
<evidence type="ECO:0000313" key="2">
    <source>
        <dbReference type="RefSeq" id="XP_019100195.1"/>
    </source>
</evidence>
<name>A0ABM1RMF7_CAMSA</name>
<reference evidence="1" key="1">
    <citation type="journal article" date="2014" name="Nat. Commun.">
        <title>The emerging biofuel crop Camelina sativa retains a highly undifferentiated hexaploid genome structure.</title>
        <authorList>
            <person name="Kagale S."/>
            <person name="Koh C."/>
            <person name="Nixon J."/>
            <person name="Bollina V."/>
            <person name="Clarke W.E."/>
            <person name="Tuteja R."/>
            <person name="Spillane C."/>
            <person name="Robinson S.J."/>
            <person name="Links M.G."/>
            <person name="Clarke C."/>
            <person name="Higgins E.E."/>
            <person name="Huebert T."/>
            <person name="Sharpe A.G."/>
            <person name="Parkin I.A."/>
        </authorList>
    </citation>
    <scope>NUCLEOTIDE SEQUENCE [LARGE SCALE GENOMIC DNA]</scope>
    <source>
        <strain evidence="1">cv. DH55</strain>
    </source>
</reference>
<protein>
    <submittedName>
        <fullName evidence="2">SelT-like protein isoform X1</fullName>
    </submittedName>
</protein>
<keyword evidence="1" id="KW-1185">Reference proteome</keyword>
<dbReference type="InterPro" id="IPR019389">
    <property type="entry name" value="Selenoprotein_T"/>
</dbReference>
<dbReference type="PANTHER" id="PTHR13544:SF12">
    <property type="entry name" value="SELT-LIKE PROTEIN"/>
    <property type="match status" value="1"/>
</dbReference>
<organism evidence="1 2">
    <name type="scientific">Camelina sativa</name>
    <name type="common">False flax</name>
    <name type="synonym">Myagrum sativum</name>
    <dbReference type="NCBI Taxonomy" id="90675"/>
    <lineage>
        <taxon>Eukaryota</taxon>
        <taxon>Viridiplantae</taxon>
        <taxon>Streptophyta</taxon>
        <taxon>Embryophyta</taxon>
        <taxon>Tracheophyta</taxon>
        <taxon>Spermatophyta</taxon>
        <taxon>Magnoliopsida</taxon>
        <taxon>eudicotyledons</taxon>
        <taxon>Gunneridae</taxon>
        <taxon>Pentapetalae</taxon>
        <taxon>rosids</taxon>
        <taxon>malvids</taxon>
        <taxon>Brassicales</taxon>
        <taxon>Brassicaceae</taxon>
        <taxon>Camelineae</taxon>
        <taxon>Camelina</taxon>
    </lineage>
</organism>
<accession>A0ABM1RMF7</accession>
<dbReference type="PANTHER" id="PTHR13544">
    <property type="entry name" value="SELENOPROTEIN T"/>
    <property type="match status" value="1"/>
</dbReference>
<sequence>MDKTQLIFLGLPLLHRSPQSIHSSTAEISAPSISQPQRQAVIAPATLDFLSQKSSGVGFGNTVELLRSCSYKRTAVSVKKMPQTAFLDYPAPAAKRLLAKGVPVAQMGVIGLIMGGEHIFPMIGIEQSPAWYHSLRANRFGAMASTWLLGNFLQSSLQSSGAFEVSCNGELVSSVRIYPTSEET</sequence>
<dbReference type="RefSeq" id="XP_019100195.1">
    <property type="nucleotide sequence ID" value="XM_019244650.1"/>
</dbReference>
<gene>
    <name evidence="2" type="primary">LOC104780530</name>
</gene>
<reference evidence="2" key="2">
    <citation type="submission" date="2025-08" db="UniProtKB">
        <authorList>
            <consortium name="RefSeq"/>
        </authorList>
    </citation>
    <scope>IDENTIFICATION</scope>
    <source>
        <tissue evidence="2">Leaf</tissue>
    </source>
</reference>
<proteinExistence type="predicted"/>